<organism evidence="11 12">
    <name type="scientific">Congregibacter variabilis</name>
    <dbReference type="NCBI Taxonomy" id="3081200"/>
    <lineage>
        <taxon>Bacteria</taxon>
        <taxon>Pseudomonadati</taxon>
        <taxon>Pseudomonadota</taxon>
        <taxon>Gammaproteobacteria</taxon>
        <taxon>Cellvibrionales</taxon>
        <taxon>Halieaceae</taxon>
        <taxon>Congregibacter</taxon>
    </lineage>
</organism>
<keyword evidence="5 9" id="KW-0547">Nucleotide-binding</keyword>
<evidence type="ECO:0000256" key="5">
    <source>
        <dbReference type="ARBA" id="ARBA00022741"/>
    </source>
</evidence>
<name>A0ABZ0HZT5_9GAMM</name>
<evidence type="ECO:0000256" key="3">
    <source>
        <dbReference type="ARBA" id="ARBA00016296"/>
    </source>
</evidence>
<evidence type="ECO:0000256" key="6">
    <source>
        <dbReference type="ARBA" id="ARBA00022777"/>
    </source>
</evidence>
<comment type="subcellular location">
    <subcellularLocation>
        <location evidence="9">Cytoplasm</location>
    </subcellularLocation>
</comment>
<feature type="binding site" evidence="9">
    <location>
        <begin position="13"/>
        <end position="20"/>
    </location>
    <ligand>
        <name>ATP</name>
        <dbReference type="ChEBI" id="CHEBI:30616"/>
    </ligand>
</feature>
<protein>
    <recommendedName>
        <fullName evidence="3 9">Guanylate kinase</fullName>
        <ecNumber evidence="2 9">2.7.4.8</ecNumber>
    </recommendedName>
    <alternativeName>
        <fullName evidence="8 9">GMP kinase</fullName>
    </alternativeName>
</protein>
<evidence type="ECO:0000256" key="4">
    <source>
        <dbReference type="ARBA" id="ARBA00022679"/>
    </source>
</evidence>
<proteinExistence type="inferred from homology"/>
<dbReference type="EC" id="2.7.4.8" evidence="2 9"/>
<dbReference type="HAMAP" id="MF_00328">
    <property type="entry name" value="Guanylate_kinase"/>
    <property type="match status" value="1"/>
</dbReference>
<dbReference type="Gene3D" id="3.40.50.300">
    <property type="entry name" value="P-loop containing nucleotide triphosphate hydrolases"/>
    <property type="match status" value="1"/>
</dbReference>
<feature type="domain" description="Guanylate kinase-like" evidence="10">
    <location>
        <begin position="6"/>
        <end position="184"/>
    </location>
</feature>
<dbReference type="Gene3D" id="3.30.63.10">
    <property type="entry name" value="Guanylate Kinase phosphate binding domain"/>
    <property type="match status" value="1"/>
</dbReference>
<accession>A0ABZ0HZT5</accession>
<evidence type="ECO:0000256" key="2">
    <source>
        <dbReference type="ARBA" id="ARBA00012961"/>
    </source>
</evidence>
<evidence type="ECO:0000256" key="1">
    <source>
        <dbReference type="ARBA" id="ARBA00005790"/>
    </source>
</evidence>
<dbReference type="Pfam" id="PF00625">
    <property type="entry name" value="Guanylate_kin"/>
    <property type="match status" value="1"/>
</dbReference>
<keyword evidence="4 9" id="KW-0808">Transferase</keyword>
<evidence type="ECO:0000256" key="7">
    <source>
        <dbReference type="ARBA" id="ARBA00022840"/>
    </source>
</evidence>
<comment type="catalytic activity">
    <reaction evidence="9">
        <text>GMP + ATP = GDP + ADP</text>
        <dbReference type="Rhea" id="RHEA:20780"/>
        <dbReference type="ChEBI" id="CHEBI:30616"/>
        <dbReference type="ChEBI" id="CHEBI:58115"/>
        <dbReference type="ChEBI" id="CHEBI:58189"/>
        <dbReference type="ChEBI" id="CHEBI:456216"/>
        <dbReference type="EC" id="2.7.4.8"/>
    </reaction>
</comment>
<gene>
    <name evidence="9 11" type="primary">gmk</name>
    <name evidence="11" type="ORF">R0135_11515</name>
</gene>
<evidence type="ECO:0000313" key="11">
    <source>
        <dbReference type="EMBL" id="WOJ92410.1"/>
    </source>
</evidence>
<dbReference type="NCBIfam" id="TIGR03263">
    <property type="entry name" value="guanyl_kin"/>
    <property type="match status" value="1"/>
</dbReference>
<dbReference type="InterPro" id="IPR008144">
    <property type="entry name" value="Guanylate_kin-like_dom"/>
</dbReference>
<dbReference type="PROSITE" id="PS50052">
    <property type="entry name" value="GUANYLATE_KINASE_2"/>
    <property type="match status" value="1"/>
</dbReference>
<dbReference type="SMART" id="SM00072">
    <property type="entry name" value="GuKc"/>
    <property type="match status" value="1"/>
</dbReference>
<evidence type="ECO:0000256" key="8">
    <source>
        <dbReference type="ARBA" id="ARBA00030128"/>
    </source>
</evidence>
<dbReference type="Proteomes" id="UP001626537">
    <property type="component" value="Chromosome"/>
</dbReference>
<dbReference type="InterPro" id="IPR017665">
    <property type="entry name" value="Guanylate_kinase"/>
</dbReference>
<dbReference type="SUPFAM" id="SSF52540">
    <property type="entry name" value="P-loop containing nucleoside triphosphate hydrolases"/>
    <property type="match status" value="1"/>
</dbReference>
<keyword evidence="6 9" id="KW-0418">Kinase</keyword>
<reference evidence="11 12" key="1">
    <citation type="submission" date="2023-10" db="EMBL/GenBank/DDBJ databases">
        <title>Two novel species belonging to the OM43/NOR5 clade.</title>
        <authorList>
            <person name="Park M."/>
        </authorList>
    </citation>
    <scope>NUCLEOTIDE SEQUENCE [LARGE SCALE GENOMIC DNA]</scope>
    <source>
        <strain evidence="11 12">IMCC43200</strain>
    </source>
</reference>
<sequence length="206" mass="22971">MQQQSGTLFTISAPSGAGKTSLVRALVDAEPCLQVSVSHTTRPIRPGETDGVNYNFCDRSAFESMLNEGAFLEYAEVFGNLYGTSQKFVEDQLASDADVMLEIDWQGARQVKRLLPATCSIFVLPPSEKALRDRLSQRGQDDMDTIERRMAAAVSEMSHYVEADYLVINDVFDEALLELQAIVRSQRLQTEKQAHRHSAQLKALLE</sequence>
<dbReference type="EMBL" id="CP136864">
    <property type="protein sequence ID" value="WOJ92410.1"/>
    <property type="molecule type" value="Genomic_DNA"/>
</dbReference>
<comment type="similarity">
    <text evidence="1 9">Belongs to the guanylate kinase family.</text>
</comment>
<keyword evidence="12" id="KW-1185">Reference proteome</keyword>
<dbReference type="PANTHER" id="PTHR23117:SF13">
    <property type="entry name" value="GUANYLATE KINASE"/>
    <property type="match status" value="1"/>
</dbReference>
<dbReference type="PANTHER" id="PTHR23117">
    <property type="entry name" value="GUANYLATE KINASE-RELATED"/>
    <property type="match status" value="1"/>
</dbReference>
<evidence type="ECO:0000313" key="12">
    <source>
        <dbReference type="Proteomes" id="UP001626537"/>
    </source>
</evidence>
<dbReference type="RefSeq" id="WP_407347006.1">
    <property type="nucleotide sequence ID" value="NZ_CP136864.1"/>
</dbReference>
<evidence type="ECO:0000259" key="10">
    <source>
        <dbReference type="PROSITE" id="PS50052"/>
    </source>
</evidence>
<comment type="function">
    <text evidence="9">Essential for recycling GMP and indirectly, cGMP.</text>
</comment>
<evidence type="ECO:0000256" key="9">
    <source>
        <dbReference type="HAMAP-Rule" id="MF_00328"/>
    </source>
</evidence>
<dbReference type="InterPro" id="IPR027417">
    <property type="entry name" value="P-loop_NTPase"/>
</dbReference>
<dbReference type="CDD" id="cd00071">
    <property type="entry name" value="GMPK"/>
    <property type="match status" value="1"/>
</dbReference>
<keyword evidence="9" id="KW-0963">Cytoplasm</keyword>
<dbReference type="GO" id="GO:0004385">
    <property type="term" value="F:GMP kinase activity"/>
    <property type="evidence" value="ECO:0007669"/>
    <property type="project" value="UniProtKB-EC"/>
</dbReference>
<dbReference type="InterPro" id="IPR008145">
    <property type="entry name" value="GK/Ca_channel_bsu"/>
</dbReference>
<keyword evidence="7 9" id="KW-0067">ATP-binding</keyword>